<dbReference type="InterPro" id="IPR050708">
    <property type="entry name" value="T6SS_VgrG/RHS"/>
</dbReference>
<dbReference type="EMBL" id="BSEV01000001">
    <property type="protein sequence ID" value="GLK06750.1"/>
    <property type="molecule type" value="Genomic_DNA"/>
</dbReference>
<comment type="caution">
    <text evidence="3">The sequence shown here is derived from an EMBL/GenBank/DDBJ whole genome shotgun (WGS) entry which is preliminary data.</text>
</comment>
<dbReference type="Pfam" id="PF05593">
    <property type="entry name" value="RHS_repeat"/>
    <property type="match status" value="2"/>
</dbReference>
<dbReference type="InterPro" id="IPR031325">
    <property type="entry name" value="RHS_repeat"/>
</dbReference>
<dbReference type="Proteomes" id="UP001143474">
    <property type="component" value="Unassembled WGS sequence"/>
</dbReference>
<gene>
    <name evidence="3" type="ORF">GCM10017600_01550</name>
</gene>
<feature type="compositionally biased region" description="Polar residues" evidence="1">
    <location>
        <begin position="1377"/>
        <end position="1388"/>
    </location>
</feature>
<dbReference type="PANTHER" id="PTHR32305">
    <property type="match status" value="1"/>
</dbReference>
<feature type="region of interest" description="Disordered" evidence="1">
    <location>
        <begin position="1800"/>
        <end position="1823"/>
    </location>
</feature>
<evidence type="ECO:0000313" key="4">
    <source>
        <dbReference type="Proteomes" id="UP001143474"/>
    </source>
</evidence>
<dbReference type="Gene3D" id="2.180.10.10">
    <property type="entry name" value="RHS repeat-associated core"/>
    <property type="match status" value="2"/>
</dbReference>
<feature type="region of interest" description="Disordered" evidence="1">
    <location>
        <begin position="36"/>
        <end position="61"/>
    </location>
</feature>
<protein>
    <recommendedName>
        <fullName evidence="5">Sugar-binding protein</fullName>
    </recommendedName>
</protein>
<feature type="compositionally biased region" description="Low complexity" evidence="1">
    <location>
        <begin position="1800"/>
        <end position="1811"/>
    </location>
</feature>
<feature type="signal peptide" evidence="2">
    <location>
        <begin position="1"/>
        <end position="41"/>
    </location>
</feature>
<evidence type="ECO:0000256" key="1">
    <source>
        <dbReference type="SAM" id="MobiDB-lite"/>
    </source>
</evidence>
<dbReference type="InterPro" id="IPR022385">
    <property type="entry name" value="Rhs_assc_core"/>
</dbReference>
<dbReference type="GO" id="GO:0005975">
    <property type="term" value="P:carbohydrate metabolic process"/>
    <property type="evidence" value="ECO:0007669"/>
    <property type="project" value="UniProtKB-ARBA"/>
</dbReference>
<evidence type="ECO:0000256" key="2">
    <source>
        <dbReference type="SAM" id="SignalP"/>
    </source>
</evidence>
<sequence length="2113" mass="224879">MHSPLMVRSATPLRRRPSLERLLAAGLTVALMATSTQPAQAAPTPPPKLKPPQAKTVTERPDRVSAALTARLQGSRVLITNETTESNLTYANPDSTFTTETVSGIVRVKQGEQWVAVDTTLIEDNGVLRPRAAKAGVEFSTGGQDRPLAKMSHGDKRSFALKWPAPLPKPTIKGNTATYVNAAGVGADLVVTALPTGFRHDVVLRERPSGPVEFKLPVQTEGLRLGTTKQGGLELITPKGKVVAAAPEPFMYDSSTDKSAQPANAASAEAGIDTKVVKDDNGQQTLVLKPDPKFLADPTTKYPVTVDPTTTLTSPNGFTVNSPCTTGGGGGMGLELTPGISDSTPCTSGGTNVQRALIHFDTSSLSGQQVVDARLDLLGDLVRCPTGQSLRVRRITSSWNPDPWNGPGVFWSNQPSSTSDGEVLSAPPTVCGPTSYPERVPWSVSVTTIAQAWASGAAGHGLVLAASDEPNRANTFGWFFDDSSTANPPKLVITYGSTPWTGRLRAVPATAANNKFYVTTLTPALAAEVNDADGGVLKAEFQVEHDPSVPTQGSGLIWSGEVDNVTANTEAKITIPAGKLADNWTVRWRARASDASSSSAWSQWQSLNVDVTAPTLSYFDCTYPAGQWSAQQQDAKCWLGTDAATSSEFNAGNTGVELWWGLDNPSTPNRITTGWGWSQGKMVKDFPIAPVDGWHTIYVKVRDKAHNLSQVTTHSFGVGAGGVTSPQFNSRTGQAVTLAAAAAPDYDRVRYEYRTGFFLPWDDTIVVPAADVTVPGSPTPITAWPQTRTDTSKNFADLTWDVAKTLRDAGKKDGSVEVRACFSKSSGPGQQCSPAAKVTLDRSAFGGSYATAQIGPGEVALQTGDFSVKATDAGLFGVEVGRTLTTLDPTADRDDEQLTENKVFGPGWRAGFPAVPSSIADFYPSTGTDSLQFVGPSGETLNYVRDGQKFTGVHDAADGSQITVGTEELTVTDASGSKTTYTRLNGKWVVARAETAAAESAVTYHRDAQGRVTRVLAPVPTGVTCGATLIAGCRALEIGYASSTTATGVASGWGDYTGQVKQVSFTAFDPATNAMKTTVLASYLYDSTGHLRQVTDPRTNLATTYYYTAEGRLSQLTPPGLAPWRMEYDTTGRLAHVQREAGAVDPTWAVAYNVPIGGTDAPINLTVTETAKWGQSTDLPMTGTAIFPASHLPPRGGTGAYQPAAGDWEYGQLIYTDVNGRLVNSAAHGAGVWQITSSRYDDKGNTVWHLSADNRAQALTPTADTSSYVAARPDTAERADLLARITTYSADSDILTEIGPARLATLASGELATVRDNITNVYDEGKPTTDITYHLVTTTTTTPMVLDRVADENDKRTVTTGYDPLVSGDPSGWTLRKPTTSSSAQKSDIVQRTRYDAAGRQIERRMAESNGADAGTTAVSYYTAAAHPTVTACGNKPQWAGLMCRTAPKSQPPGAPISIKLITYGYYGNEVTTTETSGAVTRTTTLTYDAAGRSIKSKIDVQPASASTPIAEATYTYDPATGLQTTKSIGSDTISMGYDSFGRANSTTDATGVTSTAEYNLDGQIATSNDGKGVTTFTYGGIDAKGRAERRNLITKIDTGGAGVFAGAYDIAGRLILQRYPNGLEASSRYDNAGKQIGLSYAKNGTEWLSFTAAYDLNGRIAAQQGSAGSAQRFDYDGAGRLTKVQDTYGGTCATRIYGFDRNTNRTSLTSYPADNAGSCSTTTTPNVQQHHYDAADRITDDGYTYDNLGRTTRVPSAQVTGGADLEIEYFVNDKASALTQGSVQSTFILDPGGRIKTMTTIGGPRPGTTTHHYSGTEDSPTWISEADGTWTRNVPGLSGLGAIQNSDGTSTLQLINLHGDIVATSDNRPDATGVHAYSETTEFGTPRAQTGDSSRRYGWLGSHERSSDAIGGLVFMGARLYNPQTGRFLQTDPIPSGSANAYDYCSADPVNKLDVDGTSEKPIWSSTTTSSKKERDTIADNFLEVGFAAIVTVATKPVANWWVASTAGLIAGIAVSSIETTVETVTTTTVNVYLETRTVLIWDTPMEDLIKRKGKKRSVQERRTRTVTTVTTRWRVITVIIPKFNAPRITETGPWFTRVTVTTKYSSWKRGL</sequence>
<reference evidence="3" key="1">
    <citation type="journal article" date="2014" name="Int. J. Syst. Evol. Microbiol.">
        <title>Complete genome sequence of Corynebacterium casei LMG S-19264T (=DSM 44701T), isolated from a smear-ripened cheese.</title>
        <authorList>
            <consortium name="US DOE Joint Genome Institute (JGI-PGF)"/>
            <person name="Walter F."/>
            <person name="Albersmeier A."/>
            <person name="Kalinowski J."/>
            <person name="Ruckert C."/>
        </authorList>
    </citation>
    <scope>NUCLEOTIDE SEQUENCE</scope>
    <source>
        <strain evidence="3">VKM Ac-2007</strain>
    </source>
</reference>
<dbReference type="Gene3D" id="2.60.40.10">
    <property type="entry name" value="Immunoglobulins"/>
    <property type="match status" value="1"/>
</dbReference>
<organism evidence="3 4">
    <name type="scientific">Streptosporangium carneum</name>
    <dbReference type="NCBI Taxonomy" id="47481"/>
    <lineage>
        <taxon>Bacteria</taxon>
        <taxon>Bacillati</taxon>
        <taxon>Actinomycetota</taxon>
        <taxon>Actinomycetes</taxon>
        <taxon>Streptosporangiales</taxon>
        <taxon>Streptosporangiaceae</taxon>
        <taxon>Streptosporangium</taxon>
    </lineage>
</organism>
<feature type="chain" id="PRO_5040925682" description="Sugar-binding protein" evidence="2">
    <location>
        <begin position="42"/>
        <end position="2113"/>
    </location>
</feature>
<reference evidence="3" key="2">
    <citation type="submission" date="2023-01" db="EMBL/GenBank/DDBJ databases">
        <authorList>
            <person name="Sun Q."/>
            <person name="Evtushenko L."/>
        </authorList>
    </citation>
    <scope>NUCLEOTIDE SEQUENCE</scope>
    <source>
        <strain evidence="3">VKM Ac-2007</strain>
    </source>
</reference>
<name>A0A9W6HUU7_9ACTN</name>
<feature type="region of interest" description="Disordered" evidence="1">
    <location>
        <begin position="1369"/>
        <end position="1388"/>
    </location>
</feature>
<keyword evidence="4" id="KW-1185">Reference proteome</keyword>
<dbReference type="NCBIfam" id="TIGR03696">
    <property type="entry name" value="Rhs_assc_core"/>
    <property type="match status" value="1"/>
</dbReference>
<dbReference type="InterPro" id="IPR013783">
    <property type="entry name" value="Ig-like_fold"/>
</dbReference>
<dbReference type="RefSeq" id="WP_271215348.1">
    <property type="nucleotide sequence ID" value="NZ_BAAAVD010000021.1"/>
</dbReference>
<dbReference type="NCBIfam" id="NF033679">
    <property type="entry name" value="DNRLRE_dom"/>
    <property type="match status" value="1"/>
</dbReference>
<dbReference type="PANTHER" id="PTHR32305:SF15">
    <property type="entry name" value="PROTEIN RHSA-RELATED"/>
    <property type="match status" value="1"/>
</dbReference>
<keyword evidence="2" id="KW-0732">Signal</keyword>
<accession>A0A9W6HUU7</accession>
<proteinExistence type="predicted"/>
<feature type="compositionally biased region" description="Polar residues" evidence="1">
    <location>
        <begin position="1812"/>
        <end position="1823"/>
    </location>
</feature>
<evidence type="ECO:0008006" key="5">
    <source>
        <dbReference type="Google" id="ProtNLM"/>
    </source>
</evidence>
<evidence type="ECO:0000313" key="3">
    <source>
        <dbReference type="EMBL" id="GLK06750.1"/>
    </source>
</evidence>